<proteinExistence type="predicted"/>
<dbReference type="AlphaFoldDB" id="A0A8J8ML29"/>
<evidence type="ECO:0000256" key="1">
    <source>
        <dbReference type="SAM" id="Phobius"/>
    </source>
</evidence>
<keyword evidence="3" id="KW-1185">Reference proteome</keyword>
<dbReference type="InterPro" id="IPR023804">
    <property type="entry name" value="DUF3792_TM"/>
</dbReference>
<feature type="transmembrane region" description="Helical" evidence="1">
    <location>
        <begin position="110"/>
        <end position="131"/>
    </location>
</feature>
<dbReference type="Proteomes" id="UP000683246">
    <property type="component" value="Chromosome"/>
</dbReference>
<sequence>MMNRTSRFNKKPDMDTKHVTMSILKSVMIGYIITAIGVLLLTFVVYKFDLADSQINIGRIAVIILATIIIGLRIGRSIGKTKWMHGAIGGIIYFIIFVVVSLLINKNSAISGDAVSLFFMCLGGGTLGGMLG</sequence>
<organism evidence="2 3">
    <name type="scientific">Vallitalea pronyensis</name>
    <dbReference type="NCBI Taxonomy" id="1348613"/>
    <lineage>
        <taxon>Bacteria</taxon>
        <taxon>Bacillati</taxon>
        <taxon>Bacillota</taxon>
        <taxon>Clostridia</taxon>
        <taxon>Lachnospirales</taxon>
        <taxon>Vallitaleaceae</taxon>
        <taxon>Vallitalea</taxon>
    </lineage>
</organism>
<accession>A0A8J8ML29</accession>
<protein>
    <submittedName>
        <fullName evidence="2">TIGR04086 family membrane protein</fullName>
    </submittedName>
</protein>
<dbReference type="RefSeq" id="WP_212694406.1">
    <property type="nucleotide sequence ID" value="NZ_CP058649.1"/>
</dbReference>
<evidence type="ECO:0000313" key="3">
    <source>
        <dbReference type="Proteomes" id="UP000683246"/>
    </source>
</evidence>
<dbReference type="KEGG" id="vpy:HZI73_16105"/>
<dbReference type="NCBIfam" id="TIGR04086">
    <property type="entry name" value="TIGR04086_membr"/>
    <property type="match status" value="1"/>
</dbReference>
<feature type="transmembrane region" description="Helical" evidence="1">
    <location>
        <begin position="57"/>
        <end position="75"/>
    </location>
</feature>
<gene>
    <name evidence="2" type="ORF">HZI73_16105</name>
</gene>
<keyword evidence="1" id="KW-0812">Transmembrane</keyword>
<name>A0A8J8ML29_9FIRM</name>
<dbReference type="EMBL" id="CP058649">
    <property type="protein sequence ID" value="QUI23720.1"/>
    <property type="molecule type" value="Genomic_DNA"/>
</dbReference>
<dbReference type="Pfam" id="PF12670">
    <property type="entry name" value="DUF3792"/>
    <property type="match status" value="1"/>
</dbReference>
<keyword evidence="1" id="KW-1133">Transmembrane helix</keyword>
<keyword evidence="1" id="KW-0472">Membrane</keyword>
<feature type="transmembrane region" description="Helical" evidence="1">
    <location>
        <begin position="87"/>
        <end position="104"/>
    </location>
</feature>
<reference evidence="2" key="1">
    <citation type="submission" date="2020-07" db="EMBL/GenBank/DDBJ databases">
        <title>Vallitalea pronyensis genome.</title>
        <authorList>
            <person name="Postec A."/>
        </authorList>
    </citation>
    <scope>NUCLEOTIDE SEQUENCE</scope>
    <source>
        <strain evidence="2">FatNI3</strain>
    </source>
</reference>
<evidence type="ECO:0000313" key="2">
    <source>
        <dbReference type="EMBL" id="QUI23720.1"/>
    </source>
</evidence>
<feature type="transmembrane region" description="Helical" evidence="1">
    <location>
        <begin position="21"/>
        <end position="45"/>
    </location>
</feature>